<dbReference type="HAMAP" id="MF_00112">
    <property type="entry name" value="GGGP_HepGP_synthase"/>
    <property type="match status" value="1"/>
</dbReference>
<evidence type="ECO:0000256" key="4">
    <source>
        <dbReference type="ARBA" id="ARBA00022842"/>
    </source>
</evidence>
<evidence type="ECO:0000256" key="9">
    <source>
        <dbReference type="HAMAP-Rule" id="MF_00112"/>
    </source>
</evidence>
<feature type="binding site" evidence="9">
    <location>
        <position position="13"/>
    </location>
    <ligand>
        <name>sn-glycerol 1-phosphate</name>
        <dbReference type="ChEBI" id="CHEBI:57685"/>
    </ligand>
</feature>
<protein>
    <recommendedName>
        <fullName evidence="9">Heptaprenylglyceryl phosphate synthase</fullName>
        <shortName evidence="9">HepGP synthase</shortName>
        <ecNumber evidence="9">2.5.1.n9</ecNumber>
    </recommendedName>
    <alternativeName>
        <fullName evidence="9">Glycerol-1-phosphate heptaprenyltransferase</fullName>
    </alternativeName>
</protein>
<evidence type="ECO:0000256" key="8">
    <source>
        <dbReference type="ARBA" id="ARBA00048318"/>
    </source>
</evidence>
<dbReference type="PANTHER" id="PTHR40029">
    <property type="match status" value="1"/>
</dbReference>
<proteinExistence type="inferred from homology"/>
<feature type="binding site" evidence="9">
    <location>
        <begin position="159"/>
        <end position="164"/>
    </location>
    <ligand>
        <name>sn-glycerol 1-phosphate</name>
        <dbReference type="ChEBI" id="CHEBI:57685"/>
    </ligand>
</feature>
<keyword evidence="3 9" id="KW-0479">Metal-binding</keyword>
<dbReference type="GO" id="GO:0016740">
    <property type="term" value="F:transferase activity"/>
    <property type="evidence" value="ECO:0007669"/>
    <property type="project" value="UniProtKB-KW"/>
</dbReference>
<comment type="cofactor">
    <cofactor evidence="9">
        <name>Mg(2+)</name>
        <dbReference type="ChEBI" id="CHEBI:18420"/>
    </cofactor>
</comment>
<keyword evidence="1 9" id="KW-0444">Lipid biosynthesis</keyword>
<dbReference type="EC" id="2.5.1.n9" evidence="9"/>
<dbReference type="EMBL" id="JBHTGR010000002">
    <property type="protein sequence ID" value="MFC7745943.1"/>
    <property type="molecule type" value="Genomic_DNA"/>
</dbReference>
<evidence type="ECO:0000256" key="5">
    <source>
        <dbReference type="ARBA" id="ARBA00023098"/>
    </source>
</evidence>
<dbReference type="NCBIfam" id="NF003197">
    <property type="entry name" value="PRK04169.1-1"/>
    <property type="match status" value="1"/>
</dbReference>
<evidence type="ECO:0000256" key="3">
    <source>
        <dbReference type="ARBA" id="ARBA00022723"/>
    </source>
</evidence>
<comment type="similarity">
    <text evidence="9">Belongs to the GGGP/HepGP synthase family. Group I subfamily.</text>
</comment>
<reference evidence="11" key="1">
    <citation type="journal article" date="2019" name="Int. J. Syst. Evol. Microbiol.">
        <title>The Global Catalogue of Microorganisms (GCM) 10K type strain sequencing project: providing services to taxonomists for standard genome sequencing and annotation.</title>
        <authorList>
            <consortium name="The Broad Institute Genomics Platform"/>
            <consortium name="The Broad Institute Genome Sequencing Center for Infectious Disease"/>
            <person name="Wu L."/>
            <person name="Ma J."/>
        </authorList>
    </citation>
    <scope>NUCLEOTIDE SEQUENCE [LARGE SCALE GENOMIC DNA]</scope>
    <source>
        <strain evidence="11">JCM 30234</strain>
    </source>
</reference>
<evidence type="ECO:0000256" key="1">
    <source>
        <dbReference type="ARBA" id="ARBA00022516"/>
    </source>
</evidence>
<name>A0ABW2URH8_9BACI</name>
<dbReference type="SUPFAM" id="SSF51395">
    <property type="entry name" value="FMN-linked oxidoreductases"/>
    <property type="match status" value="1"/>
</dbReference>
<keyword evidence="6 9" id="KW-0594">Phospholipid biosynthesis</keyword>
<comment type="caution">
    <text evidence="9">Lacks conserved residue(s) required for the propagation of feature annotation.</text>
</comment>
<organism evidence="10 11">
    <name type="scientific">Lentibacillus kimchii</name>
    <dbReference type="NCBI Taxonomy" id="1542911"/>
    <lineage>
        <taxon>Bacteria</taxon>
        <taxon>Bacillati</taxon>
        <taxon>Bacillota</taxon>
        <taxon>Bacilli</taxon>
        <taxon>Bacillales</taxon>
        <taxon>Bacillaceae</taxon>
        <taxon>Lentibacillus</taxon>
    </lineage>
</organism>
<accession>A0ABW2URH8</accession>
<keyword evidence="2 9" id="KW-0808">Transferase</keyword>
<evidence type="ECO:0000256" key="2">
    <source>
        <dbReference type="ARBA" id="ARBA00022679"/>
    </source>
</evidence>
<dbReference type="Pfam" id="PF01884">
    <property type="entry name" value="PcrB"/>
    <property type="match status" value="1"/>
</dbReference>
<comment type="caution">
    <text evidence="10">The sequence shown here is derived from an EMBL/GenBank/DDBJ whole genome shotgun (WGS) entry which is preliminary data.</text>
</comment>
<keyword evidence="5 9" id="KW-0443">Lipid metabolism</keyword>
<keyword evidence="7 9" id="KW-1208">Phospholipid metabolism</keyword>
<dbReference type="NCBIfam" id="TIGR01768">
    <property type="entry name" value="GGGP-family"/>
    <property type="match status" value="1"/>
</dbReference>
<dbReference type="RefSeq" id="WP_382357421.1">
    <property type="nucleotide sequence ID" value="NZ_JBHTGR010000002.1"/>
</dbReference>
<dbReference type="CDD" id="cd02812">
    <property type="entry name" value="PcrB_like"/>
    <property type="match status" value="1"/>
</dbReference>
<dbReference type="Gene3D" id="3.20.20.390">
    <property type="entry name" value="FMN-linked oxidoreductases"/>
    <property type="match status" value="1"/>
</dbReference>
<gene>
    <name evidence="9" type="primary">pcrB</name>
    <name evidence="10" type="ORF">ACFQU8_01625</name>
</gene>
<keyword evidence="11" id="KW-1185">Reference proteome</keyword>
<dbReference type="Proteomes" id="UP001596620">
    <property type="component" value="Unassembled WGS sequence"/>
</dbReference>
<dbReference type="InterPro" id="IPR039074">
    <property type="entry name" value="GGGP/HepGP_synthase_I"/>
</dbReference>
<dbReference type="InterPro" id="IPR038597">
    <property type="entry name" value="GGGP/HepGP_synthase_sf"/>
</dbReference>
<comment type="catalytic activity">
    <reaction evidence="8 9">
        <text>sn-glycerol 1-phosphate + all-trans-heptaprenyl diphosphate = 3-heptaprenyl-sn-glycero-1-phosphate + diphosphate</text>
        <dbReference type="Rhea" id="RHEA:33495"/>
        <dbReference type="ChEBI" id="CHEBI:33019"/>
        <dbReference type="ChEBI" id="CHEBI:57685"/>
        <dbReference type="ChEBI" id="CHEBI:58206"/>
        <dbReference type="ChEBI" id="CHEBI:64781"/>
        <dbReference type="EC" id="2.5.1.n9"/>
    </reaction>
</comment>
<evidence type="ECO:0000313" key="10">
    <source>
        <dbReference type="EMBL" id="MFC7745943.1"/>
    </source>
</evidence>
<sequence length="243" mass="27244">MNAFLQDARHVFKLDPAKFITDDDLEAVCESGTDAVIVGGTDHVTLDGVLDLLMRIRRYSVPCGLEISSMEAITPGFDAYLIPMVMNSRDKKWMMDIQHQAIKAYKDLINWNDMAVEGYCILNEDAKAFQYTNCDLPDHDDVVAYAYMAEHMFHLPIFYLEYSGMYGDEELVQEVREQLCHTQLVYGGGIASKAQAREMTKHADTIVVGNLIYLDIGEALQTVEAVNTENIARGGDKRASDNA</sequence>
<comment type="function">
    <text evidence="9">Prenyltransferase that catalyzes in vivo the transfer of the heptaprenyl moiety of heptaprenyl pyrophosphate (HepPP; 35 carbon atoms) to the C3 hydroxyl of sn-glycerol-1-phosphate (G1P), producing heptaprenylglyceryl phosphate (HepGP). This reaction is an ether-bond-formation step in the biosynthesis of archaea-type G1P-based membrane lipids found in Bacillales.</text>
</comment>
<dbReference type="NCBIfam" id="NF003199">
    <property type="entry name" value="PRK04169.1-3"/>
    <property type="match status" value="1"/>
</dbReference>
<evidence type="ECO:0000256" key="6">
    <source>
        <dbReference type="ARBA" id="ARBA00023209"/>
    </source>
</evidence>
<feature type="binding site" evidence="9">
    <location>
        <begin position="209"/>
        <end position="210"/>
    </location>
    <ligand>
        <name>sn-glycerol 1-phosphate</name>
        <dbReference type="ChEBI" id="CHEBI:57685"/>
    </ligand>
</feature>
<feature type="binding site" evidence="9">
    <location>
        <position position="15"/>
    </location>
    <ligand>
        <name>Mg(2+)</name>
        <dbReference type="ChEBI" id="CHEBI:18420"/>
    </ligand>
</feature>
<evidence type="ECO:0000256" key="7">
    <source>
        <dbReference type="ARBA" id="ARBA00023264"/>
    </source>
</evidence>
<feature type="binding site" evidence="9">
    <location>
        <position position="189"/>
    </location>
    <ligand>
        <name>sn-glycerol 1-phosphate</name>
        <dbReference type="ChEBI" id="CHEBI:57685"/>
    </ligand>
</feature>
<dbReference type="InterPro" id="IPR008205">
    <property type="entry name" value="GGGP_HepGP_synthase"/>
</dbReference>
<comment type="pathway">
    <text evidence="9">Membrane lipid metabolism; glycerophospholipid metabolism.</text>
</comment>
<keyword evidence="4 9" id="KW-0460">Magnesium</keyword>
<feature type="binding site" evidence="9">
    <location>
        <position position="41"/>
    </location>
    <ligand>
        <name>Mg(2+)</name>
        <dbReference type="ChEBI" id="CHEBI:18420"/>
    </ligand>
</feature>
<evidence type="ECO:0000313" key="11">
    <source>
        <dbReference type="Proteomes" id="UP001596620"/>
    </source>
</evidence>
<dbReference type="PANTHER" id="PTHR40029:SF2">
    <property type="entry name" value="HEPTAPRENYLGLYCERYL PHOSPHATE SYNTHASE"/>
    <property type="match status" value="1"/>
</dbReference>
<comment type="subunit">
    <text evidence="9">Homodimer.</text>
</comment>